<evidence type="ECO:0000256" key="1">
    <source>
        <dbReference type="SAM" id="MobiDB-lite"/>
    </source>
</evidence>
<evidence type="ECO:0000313" key="3">
    <source>
        <dbReference type="EMBL" id="PJA55442.1"/>
    </source>
</evidence>
<feature type="compositionally biased region" description="Polar residues" evidence="1">
    <location>
        <begin position="34"/>
        <end position="54"/>
    </location>
</feature>
<dbReference type="EMBL" id="PFWL01000149">
    <property type="protein sequence ID" value="PJA55442.1"/>
    <property type="molecule type" value="Genomic_DNA"/>
</dbReference>
<dbReference type="Pfam" id="PF13529">
    <property type="entry name" value="Peptidase_C39_2"/>
    <property type="match status" value="1"/>
</dbReference>
<evidence type="ECO:0000313" key="4">
    <source>
        <dbReference type="Proteomes" id="UP000229647"/>
    </source>
</evidence>
<dbReference type="Gene3D" id="3.90.70.10">
    <property type="entry name" value="Cysteine proteinases"/>
    <property type="match status" value="1"/>
</dbReference>
<protein>
    <recommendedName>
        <fullName evidence="2">Peptidase C39-like domain-containing protein</fullName>
    </recommendedName>
</protein>
<dbReference type="InterPro" id="IPR039564">
    <property type="entry name" value="Peptidase_C39-like"/>
</dbReference>
<reference evidence="4" key="1">
    <citation type="submission" date="2017-09" db="EMBL/GenBank/DDBJ databases">
        <title>Depth-based differentiation of microbial function through sediment-hosted aquifers and enrichment of novel symbionts in the deep terrestrial subsurface.</title>
        <authorList>
            <person name="Probst A.J."/>
            <person name="Ladd B."/>
            <person name="Jarett J.K."/>
            <person name="Geller-Mcgrath D.E."/>
            <person name="Sieber C.M.K."/>
            <person name="Emerson J.B."/>
            <person name="Anantharaman K."/>
            <person name="Thomas B.C."/>
            <person name="Malmstrom R."/>
            <person name="Stieglmeier M."/>
            <person name="Klingl A."/>
            <person name="Woyke T."/>
            <person name="Ryan C.M."/>
            <person name="Banfield J.F."/>
        </authorList>
    </citation>
    <scope>NUCLEOTIDE SEQUENCE [LARGE SCALE GENOMIC DNA]</scope>
</reference>
<feature type="domain" description="Peptidase C39-like" evidence="2">
    <location>
        <begin position="60"/>
        <end position="199"/>
    </location>
</feature>
<sequence length="226" mass="24852">ADLTLIVDQGKNPDDFNPVIEFLNIFMNMGQGSGQSLSPTPTIQPQGPTSSVQHPSSTSFTYYAQCGDQGSLPLPDGGTLCSAGCGPTTVAMISSSYVDKKYDPKVIVNLYQSNDYLLGNDGSRYSDAHELLKSLGLKTTDYLVFDSEKAETIVPELRKYLASGWTFFTLASFCSGGCGHYFWITDIDSKGNIIAYDPAYGRYQIPYNENSRYPYPLYRLAFGVKK</sequence>
<dbReference type="AlphaFoldDB" id="A0A2M7XXJ5"/>
<feature type="non-terminal residue" evidence="3">
    <location>
        <position position="1"/>
    </location>
</feature>
<name>A0A2M7XXJ5_9BACT</name>
<feature type="region of interest" description="Disordered" evidence="1">
    <location>
        <begin position="33"/>
        <end position="54"/>
    </location>
</feature>
<dbReference type="Proteomes" id="UP000229647">
    <property type="component" value="Unassembled WGS sequence"/>
</dbReference>
<organism evidence="3 4">
    <name type="scientific">Candidatus Roizmanbacteria bacterium CG_4_9_14_3_um_filter_33_18</name>
    <dbReference type="NCBI Taxonomy" id="1974841"/>
    <lineage>
        <taxon>Bacteria</taxon>
        <taxon>Candidatus Roizmaniibacteriota</taxon>
    </lineage>
</organism>
<comment type="caution">
    <text evidence="3">The sequence shown here is derived from an EMBL/GenBank/DDBJ whole genome shotgun (WGS) entry which is preliminary data.</text>
</comment>
<evidence type="ECO:0000259" key="2">
    <source>
        <dbReference type="Pfam" id="PF13529"/>
    </source>
</evidence>
<proteinExistence type="predicted"/>
<accession>A0A2M7XXJ5</accession>
<gene>
    <name evidence="3" type="ORF">CO165_03515</name>
</gene>